<evidence type="ECO:0000313" key="7">
    <source>
        <dbReference type="Proteomes" id="UP001596312"/>
    </source>
</evidence>
<keyword evidence="2" id="KW-0521">NADP</keyword>
<dbReference type="EMBL" id="JBHSXQ010000004">
    <property type="protein sequence ID" value="MFC6906410.1"/>
    <property type="molecule type" value="Genomic_DNA"/>
</dbReference>
<dbReference type="GO" id="GO:0016616">
    <property type="term" value="F:oxidoreductase activity, acting on the CH-OH group of donors, NAD or NADP as acceptor"/>
    <property type="evidence" value="ECO:0007669"/>
    <property type="project" value="UniProtKB-ARBA"/>
</dbReference>
<dbReference type="AlphaFoldDB" id="A0ABD5V4Q6"/>
<accession>A0ABD5V4Q6</accession>
<feature type="compositionally biased region" description="Low complexity" evidence="4">
    <location>
        <begin position="263"/>
        <end position="272"/>
    </location>
</feature>
<evidence type="ECO:0000256" key="1">
    <source>
        <dbReference type="ARBA" id="ARBA00007905"/>
    </source>
</evidence>
<proteinExistence type="inferred from homology"/>
<evidence type="ECO:0000256" key="3">
    <source>
        <dbReference type="ARBA" id="ARBA00023002"/>
    </source>
</evidence>
<dbReference type="Proteomes" id="UP001596312">
    <property type="component" value="Unassembled WGS sequence"/>
</dbReference>
<dbReference type="RefSeq" id="WP_340604978.1">
    <property type="nucleotide sequence ID" value="NZ_JBBMXV010000004.1"/>
</dbReference>
<protein>
    <submittedName>
        <fullName evidence="6">Aldo/keto reductase</fullName>
    </submittedName>
</protein>
<dbReference type="Pfam" id="PF00248">
    <property type="entry name" value="Aldo_ket_red"/>
    <property type="match status" value="1"/>
</dbReference>
<sequence length="272" mass="30369">MADPLPTLGFGTYKLEDPEDCVENVQRALDVGYRHIDTAQVYENEEYVGDAIAESDVPREEIFLATKIGTENLAYEDVLASVEESREKLGVETIDLLYVHWPTGEYDAEDTLEAFDDLVQNGTIDRIGLSNFRPDQLEEAERILQAPVFAHQVECHPMLPQDELLAYAEDNDHHLVAYSPIARGEVAEVPEINDIAGNYNATAAQVALAWLLKRGISPIPKASGDHVEENYRALELVDELTEADVEKIEGIDDRERLIDPDDAPWNDPPAAE</sequence>
<dbReference type="PIRSF" id="PIRSF000097">
    <property type="entry name" value="AKR"/>
    <property type="match status" value="1"/>
</dbReference>
<dbReference type="Gene3D" id="3.20.20.100">
    <property type="entry name" value="NADP-dependent oxidoreductase domain"/>
    <property type="match status" value="1"/>
</dbReference>
<dbReference type="PROSITE" id="PS00798">
    <property type="entry name" value="ALDOKETO_REDUCTASE_1"/>
    <property type="match status" value="1"/>
</dbReference>
<feature type="domain" description="NADP-dependent oxidoreductase" evidence="5">
    <location>
        <begin position="8"/>
        <end position="252"/>
    </location>
</feature>
<evidence type="ECO:0000313" key="6">
    <source>
        <dbReference type="EMBL" id="MFC6906410.1"/>
    </source>
</evidence>
<dbReference type="InterPro" id="IPR018170">
    <property type="entry name" value="Aldo/ket_reductase_CS"/>
</dbReference>
<comment type="similarity">
    <text evidence="1">Belongs to the aldo/keto reductase family.</text>
</comment>
<reference evidence="6 7" key="1">
    <citation type="journal article" date="2019" name="Int. J. Syst. Evol. Microbiol.">
        <title>The Global Catalogue of Microorganisms (GCM) 10K type strain sequencing project: providing services to taxonomists for standard genome sequencing and annotation.</title>
        <authorList>
            <consortium name="The Broad Institute Genomics Platform"/>
            <consortium name="The Broad Institute Genome Sequencing Center for Infectious Disease"/>
            <person name="Wu L."/>
            <person name="Ma J."/>
        </authorList>
    </citation>
    <scope>NUCLEOTIDE SEQUENCE [LARGE SCALE GENOMIC DNA]</scope>
    <source>
        <strain evidence="6 7">CGMCC 1.3240</strain>
    </source>
</reference>
<dbReference type="InterPro" id="IPR023210">
    <property type="entry name" value="NADP_OxRdtase_dom"/>
</dbReference>
<comment type="caution">
    <text evidence="6">The sequence shown here is derived from an EMBL/GenBank/DDBJ whole genome shotgun (WGS) entry which is preliminary data.</text>
</comment>
<keyword evidence="7" id="KW-1185">Reference proteome</keyword>
<dbReference type="PRINTS" id="PR00069">
    <property type="entry name" value="ALDKETRDTASE"/>
</dbReference>
<dbReference type="PANTHER" id="PTHR43827:SF3">
    <property type="entry name" value="NADP-DEPENDENT OXIDOREDUCTASE DOMAIN-CONTAINING PROTEIN"/>
    <property type="match status" value="1"/>
</dbReference>
<keyword evidence="3" id="KW-0560">Oxidoreductase</keyword>
<dbReference type="PANTHER" id="PTHR43827">
    <property type="entry name" value="2,5-DIKETO-D-GLUCONIC ACID REDUCTASE"/>
    <property type="match status" value="1"/>
</dbReference>
<gene>
    <name evidence="6" type="ORF">ACFQGH_14535</name>
</gene>
<name>A0ABD5V4Q6_9EURY</name>
<feature type="compositionally biased region" description="Basic and acidic residues" evidence="4">
    <location>
        <begin position="248"/>
        <end position="259"/>
    </location>
</feature>
<evidence type="ECO:0000256" key="2">
    <source>
        <dbReference type="ARBA" id="ARBA00022857"/>
    </source>
</evidence>
<evidence type="ECO:0000259" key="5">
    <source>
        <dbReference type="Pfam" id="PF00248"/>
    </source>
</evidence>
<organism evidence="6 7">
    <name type="scientific">Halalkalicoccus tibetensis</name>
    <dbReference type="NCBI Taxonomy" id="175632"/>
    <lineage>
        <taxon>Archaea</taxon>
        <taxon>Methanobacteriati</taxon>
        <taxon>Methanobacteriota</taxon>
        <taxon>Stenosarchaea group</taxon>
        <taxon>Halobacteria</taxon>
        <taxon>Halobacteriales</taxon>
        <taxon>Halococcaceae</taxon>
        <taxon>Halalkalicoccus</taxon>
    </lineage>
</organism>
<feature type="region of interest" description="Disordered" evidence="4">
    <location>
        <begin position="248"/>
        <end position="272"/>
    </location>
</feature>
<evidence type="ECO:0000256" key="4">
    <source>
        <dbReference type="SAM" id="MobiDB-lite"/>
    </source>
</evidence>
<dbReference type="SUPFAM" id="SSF51430">
    <property type="entry name" value="NAD(P)-linked oxidoreductase"/>
    <property type="match status" value="1"/>
</dbReference>
<dbReference type="InterPro" id="IPR020471">
    <property type="entry name" value="AKR"/>
</dbReference>
<dbReference type="InterPro" id="IPR036812">
    <property type="entry name" value="NAD(P)_OxRdtase_dom_sf"/>
</dbReference>